<keyword evidence="2" id="KW-0808">Transferase</keyword>
<dbReference type="GO" id="GO:0016746">
    <property type="term" value="F:acyltransferase activity"/>
    <property type="evidence" value="ECO:0007669"/>
    <property type="project" value="UniProtKB-KW"/>
</dbReference>
<dbReference type="Gene3D" id="3.40.630.30">
    <property type="match status" value="1"/>
</dbReference>
<dbReference type="Proteomes" id="UP001596413">
    <property type="component" value="Unassembled WGS sequence"/>
</dbReference>
<proteinExistence type="predicted"/>
<dbReference type="PANTHER" id="PTHR42791">
    <property type="entry name" value="GNAT FAMILY ACETYLTRANSFERASE"/>
    <property type="match status" value="1"/>
</dbReference>
<evidence type="ECO:0000313" key="3">
    <source>
        <dbReference type="Proteomes" id="UP001596413"/>
    </source>
</evidence>
<dbReference type="EMBL" id="JBHSZO010000023">
    <property type="protein sequence ID" value="MFC7219632.1"/>
    <property type="molecule type" value="Genomic_DNA"/>
</dbReference>
<dbReference type="RefSeq" id="WP_386415562.1">
    <property type="nucleotide sequence ID" value="NZ_JBHSZO010000023.1"/>
</dbReference>
<dbReference type="SUPFAM" id="SSF55729">
    <property type="entry name" value="Acyl-CoA N-acyltransferases (Nat)"/>
    <property type="match status" value="1"/>
</dbReference>
<dbReference type="PANTHER" id="PTHR42791:SF1">
    <property type="entry name" value="N-ACETYLTRANSFERASE DOMAIN-CONTAINING PROTEIN"/>
    <property type="match status" value="1"/>
</dbReference>
<name>A0ABW2GJ49_9ACTN</name>
<organism evidence="2 3">
    <name type="scientific">Streptomyces polyrhachis</name>
    <dbReference type="NCBI Taxonomy" id="1282885"/>
    <lineage>
        <taxon>Bacteria</taxon>
        <taxon>Bacillati</taxon>
        <taxon>Actinomycetota</taxon>
        <taxon>Actinomycetes</taxon>
        <taxon>Kitasatosporales</taxon>
        <taxon>Streptomycetaceae</taxon>
        <taxon>Streptomyces</taxon>
    </lineage>
</organism>
<dbReference type="Pfam" id="PF00583">
    <property type="entry name" value="Acetyltransf_1"/>
    <property type="match status" value="1"/>
</dbReference>
<dbReference type="InterPro" id="IPR000182">
    <property type="entry name" value="GNAT_dom"/>
</dbReference>
<reference evidence="3" key="1">
    <citation type="journal article" date="2019" name="Int. J. Syst. Evol. Microbiol.">
        <title>The Global Catalogue of Microorganisms (GCM) 10K type strain sequencing project: providing services to taxonomists for standard genome sequencing and annotation.</title>
        <authorList>
            <consortium name="The Broad Institute Genomics Platform"/>
            <consortium name="The Broad Institute Genome Sequencing Center for Infectious Disease"/>
            <person name="Wu L."/>
            <person name="Ma J."/>
        </authorList>
    </citation>
    <scope>NUCLEOTIDE SEQUENCE [LARGE SCALE GENOMIC DNA]</scope>
    <source>
        <strain evidence="3">CGMCC 1.13681</strain>
    </source>
</reference>
<gene>
    <name evidence="2" type="ORF">ACFQLX_15875</name>
</gene>
<dbReference type="InterPro" id="IPR052523">
    <property type="entry name" value="Trichothecene_AcTrans"/>
</dbReference>
<evidence type="ECO:0000313" key="2">
    <source>
        <dbReference type="EMBL" id="MFC7219632.1"/>
    </source>
</evidence>
<dbReference type="PROSITE" id="PS51186">
    <property type="entry name" value="GNAT"/>
    <property type="match status" value="1"/>
</dbReference>
<keyword evidence="2" id="KW-0012">Acyltransferase</keyword>
<sequence length="209" mass="23966">MRQKGVPTDRTIIRRAETRDIPDMATVLSRAFHDDPILHWVFPDDEHRDRRVRDAYAVQLRNWFLPHGVAYVAVRDGALCATALWVPPERRRVPVSVQIRLLPRMLQLTGRRIGRLNDVMRTVTSTRPAEPHWYFAELAVEPGSQRSGLGDRLIRTHLARCDADGLTAHGECLEKNIRYYEPYGFSVTATSTLPFGETLFTVSRKPRVP</sequence>
<keyword evidence="3" id="KW-1185">Reference proteome</keyword>
<accession>A0ABW2GJ49</accession>
<dbReference type="EC" id="2.3.1.-" evidence="2"/>
<protein>
    <submittedName>
        <fullName evidence="2">GNAT family N-acetyltransferase</fullName>
        <ecNumber evidence="2">2.3.1.-</ecNumber>
    </submittedName>
</protein>
<comment type="caution">
    <text evidence="2">The sequence shown here is derived from an EMBL/GenBank/DDBJ whole genome shotgun (WGS) entry which is preliminary data.</text>
</comment>
<dbReference type="InterPro" id="IPR016181">
    <property type="entry name" value="Acyl_CoA_acyltransferase"/>
</dbReference>
<feature type="domain" description="N-acetyltransferase" evidence="1">
    <location>
        <begin position="11"/>
        <end position="209"/>
    </location>
</feature>
<evidence type="ECO:0000259" key="1">
    <source>
        <dbReference type="PROSITE" id="PS51186"/>
    </source>
</evidence>